<organism evidence="1 2">
    <name type="scientific">Yersinia intermedia</name>
    <dbReference type="NCBI Taxonomy" id="631"/>
    <lineage>
        <taxon>Bacteria</taxon>
        <taxon>Pseudomonadati</taxon>
        <taxon>Pseudomonadota</taxon>
        <taxon>Gammaproteobacteria</taxon>
        <taxon>Enterobacterales</taxon>
        <taxon>Yersiniaceae</taxon>
        <taxon>Yersinia</taxon>
    </lineage>
</organism>
<dbReference type="Proteomes" id="UP000043316">
    <property type="component" value="Unassembled WGS sequence"/>
</dbReference>
<gene>
    <name evidence="1" type="ORF">ERS008476_03281</name>
</gene>
<name>A0A0H5LYW2_YERIN</name>
<dbReference type="AlphaFoldDB" id="A0A0H5LYW2"/>
<proteinExistence type="predicted"/>
<accession>A0A0H5LYW2</accession>
<reference evidence="2" key="1">
    <citation type="submission" date="2015-03" db="EMBL/GenBank/DDBJ databases">
        <authorList>
            <consortium name="Pathogen Informatics"/>
        </authorList>
    </citation>
    <scope>NUCLEOTIDE SEQUENCE [LARGE SCALE GENOMIC DNA]</scope>
    <source>
        <strain evidence="2">R148</strain>
    </source>
</reference>
<protein>
    <submittedName>
        <fullName evidence="1">Uncharacterized protein</fullName>
    </submittedName>
</protein>
<evidence type="ECO:0000313" key="2">
    <source>
        <dbReference type="Proteomes" id="UP000043316"/>
    </source>
</evidence>
<evidence type="ECO:0000313" key="1">
    <source>
        <dbReference type="EMBL" id="CRY56245.1"/>
    </source>
</evidence>
<dbReference type="EMBL" id="CWJI01000012">
    <property type="protein sequence ID" value="CRY56245.1"/>
    <property type="molecule type" value="Genomic_DNA"/>
</dbReference>
<sequence>MTNRESPKQCDSRFMKERRMPIRYSVLQLGNGDNTIMKLGILKKFAPEWSFKAKTNPKAEVVFNRIADRLQSTKNKNICMGRAAGQNNIQDYQQYKKLTQSSEPKQVRFSDEQPSKMAKSITHLSSVDYSNSCIRRAAGIEILRNYSPQFNALAQK</sequence>